<organism evidence="1 2">
    <name type="scientific">Lactococcus hircilactis</name>
    <dbReference type="NCBI Taxonomy" id="1494462"/>
    <lineage>
        <taxon>Bacteria</taxon>
        <taxon>Bacillati</taxon>
        <taxon>Bacillota</taxon>
        <taxon>Bacilli</taxon>
        <taxon>Lactobacillales</taxon>
        <taxon>Streptococcaceae</taxon>
        <taxon>Lactococcus</taxon>
    </lineage>
</organism>
<accession>A0A7X1Z6G2</accession>
<dbReference type="SUPFAM" id="SSF46689">
    <property type="entry name" value="Homeodomain-like"/>
    <property type="match status" value="1"/>
</dbReference>
<evidence type="ECO:0000313" key="1">
    <source>
        <dbReference type="EMBL" id="MQW38352.1"/>
    </source>
</evidence>
<gene>
    <name evidence="1" type="ORF">GHI93_00080</name>
</gene>
<keyword evidence="2" id="KW-1185">Reference proteome</keyword>
<proteinExistence type="predicted"/>
<evidence type="ECO:0000313" key="2">
    <source>
        <dbReference type="Proteomes" id="UP000439550"/>
    </source>
</evidence>
<name>A0A7X1Z6G2_9LACT</name>
<protein>
    <submittedName>
        <fullName evidence="1">Transcriptional regulator</fullName>
    </submittedName>
</protein>
<dbReference type="Proteomes" id="UP000439550">
    <property type="component" value="Unassembled WGS sequence"/>
</dbReference>
<dbReference type="OrthoDB" id="2241747at2"/>
<dbReference type="EMBL" id="WITJ01000001">
    <property type="protein sequence ID" value="MQW38352.1"/>
    <property type="molecule type" value="Genomic_DNA"/>
</dbReference>
<sequence>MLVITSETQLKIIDAYFRILQEKPDTKIITLDMVAKKVGMRRESIYRYHFKNIEEIRDRIHYLIDGGLEKEAVEFVDGKTFDINSFIANKLLPLLYEKRDWLKVMYSTDIDAEWQSFLLKKYVPIVTNYLELIGEEDIIPNKFLAEVAVKEILALISTWLTDEQPEPASLFKEKFLCVFQYSPYGILTNSNHK</sequence>
<dbReference type="InterPro" id="IPR009057">
    <property type="entry name" value="Homeodomain-like_sf"/>
</dbReference>
<comment type="caution">
    <text evidence="1">The sequence shown here is derived from an EMBL/GenBank/DDBJ whole genome shotgun (WGS) entry which is preliminary data.</text>
</comment>
<dbReference type="AlphaFoldDB" id="A0A7X1Z6G2"/>
<dbReference type="RefSeq" id="WP_153494473.1">
    <property type="nucleotide sequence ID" value="NZ_CBCRWP010000001.1"/>
</dbReference>
<reference evidence="1 2" key="1">
    <citation type="submission" date="2019-10" db="EMBL/GenBank/DDBJ databases">
        <authorList>
            <person name="Dong K."/>
        </authorList>
    </citation>
    <scope>NUCLEOTIDE SEQUENCE [LARGE SCALE GENOMIC DNA]</scope>
    <source>
        <strain evidence="1 2">DSM 28960</strain>
    </source>
</reference>
<dbReference type="Gene3D" id="1.10.357.10">
    <property type="entry name" value="Tetracycline Repressor, domain 2"/>
    <property type="match status" value="1"/>
</dbReference>